<protein>
    <submittedName>
        <fullName evidence="7">Uncharacterized protein</fullName>
    </submittedName>
</protein>
<sequence>MLSAHSQIDLSSTTWAHNEPSILSESCEHTPQSKVNRTRRPPGADDGHVHDHVHVYAGIIGASEKKKFTQDDPTRDSTPSHLAETSPITKYGQHDARHSPLPHTTRQFNLLCETPTFRSVKHMLGPVLKPTTYAFIPTPQPTTITHQGAEQHKRESDAAVKIQSWYKSRHQHYKYQCVQIMYKLDYSRQADAAVRIQRWWRAIHDKSLAQHVQSSIVAIQAFVRMAIGRRAYLRHREAVLESQRQLRDRAARVIQSRWRKAKRTKELKEGGTSISHQYPGNTRAKTQKKGIAPSLPIPTRRRSQIVTAPKSAIHRPPTRLEPLNDHSKPAPAPAHIQDSGGCLVYKSSPEPGKQRSRQEFIPCLCPSLPPSEIQVSKHLFAYRNSMPNAKSKRKTLQPEGEPITTIIALNEHNLNPLSEAQLEAVTKENTAANGAHSAVDIRLQIVRKHQPKPASPSQKLRQRAMERKLQNNVRIYNGNSAISPSSQDSSSDDVCCSSTAVGGNAVGSGTGKKRVWWSLEPDICDKNEEYKENVAEARVADEQDEVLQRDSFNSGAVAIENVTWRPPRSCLRRTFVMAPPGCDDHPCMRTTRRTKLVVYVQRFEYVDPKSVASCKAGRGRLLRHGGASRTL</sequence>
<evidence type="ECO:0000313" key="7">
    <source>
        <dbReference type="EMBL" id="TPX53902.1"/>
    </source>
</evidence>
<keyword evidence="2" id="KW-0963">Cytoplasm</keyword>
<dbReference type="EMBL" id="QEAN01000011">
    <property type="protein sequence ID" value="TPX53902.1"/>
    <property type="molecule type" value="Genomic_DNA"/>
</dbReference>
<feature type="region of interest" description="Disordered" evidence="5">
    <location>
        <begin position="24"/>
        <end position="49"/>
    </location>
</feature>
<feature type="compositionally biased region" description="Polar residues" evidence="5">
    <location>
        <begin position="272"/>
        <end position="284"/>
    </location>
</feature>
<comment type="caution">
    <text evidence="7">The sequence shown here is derived from an EMBL/GenBank/DDBJ whole genome shotgun (WGS) entry which is preliminary data.</text>
</comment>
<dbReference type="EMBL" id="QEAM01000024">
    <property type="protein sequence ID" value="TPX49994.1"/>
    <property type="molecule type" value="Genomic_DNA"/>
</dbReference>
<keyword evidence="4" id="KW-0112">Calmodulin-binding</keyword>
<dbReference type="Proteomes" id="UP000317494">
    <property type="component" value="Unassembled WGS sequence"/>
</dbReference>
<dbReference type="Gene3D" id="1.20.5.190">
    <property type="match status" value="1"/>
</dbReference>
<gene>
    <name evidence="6" type="ORF">SeLEV6574_g01175</name>
    <name evidence="7" type="ORF">SeMB42_g00543</name>
</gene>
<evidence type="ECO:0000313" key="6">
    <source>
        <dbReference type="EMBL" id="TPX49994.1"/>
    </source>
</evidence>
<evidence type="ECO:0000313" key="8">
    <source>
        <dbReference type="Proteomes" id="UP000317494"/>
    </source>
</evidence>
<evidence type="ECO:0000256" key="2">
    <source>
        <dbReference type="ARBA" id="ARBA00022490"/>
    </source>
</evidence>
<accession>A0A507DRM8</accession>
<name>A0A507DRM8_9FUNG</name>
<organism evidence="7 8">
    <name type="scientific">Synchytrium endobioticum</name>
    <dbReference type="NCBI Taxonomy" id="286115"/>
    <lineage>
        <taxon>Eukaryota</taxon>
        <taxon>Fungi</taxon>
        <taxon>Fungi incertae sedis</taxon>
        <taxon>Chytridiomycota</taxon>
        <taxon>Chytridiomycota incertae sedis</taxon>
        <taxon>Chytridiomycetes</taxon>
        <taxon>Synchytriales</taxon>
        <taxon>Synchytriaceae</taxon>
        <taxon>Synchytrium</taxon>
    </lineage>
</organism>
<dbReference type="SMART" id="SM00015">
    <property type="entry name" value="IQ"/>
    <property type="match status" value="3"/>
</dbReference>
<dbReference type="InterPro" id="IPR051185">
    <property type="entry name" value="ASPM"/>
</dbReference>
<proteinExistence type="predicted"/>
<dbReference type="PANTHER" id="PTHR22706">
    <property type="entry name" value="ASSEMBLY FACTOR FOR SPINDLE MICROTUBULES"/>
    <property type="match status" value="1"/>
</dbReference>
<dbReference type="VEuPathDB" id="FungiDB:SeMB42_g00543"/>
<dbReference type="InterPro" id="IPR000048">
    <property type="entry name" value="IQ_motif_EF-hand-BS"/>
</dbReference>
<evidence type="ECO:0000256" key="1">
    <source>
        <dbReference type="ARBA" id="ARBA00004496"/>
    </source>
</evidence>
<dbReference type="GO" id="GO:0005737">
    <property type="term" value="C:cytoplasm"/>
    <property type="evidence" value="ECO:0007669"/>
    <property type="project" value="UniProtKB-SubCell"/>
</dbReference>
<feature type="region of interest" description="Disordered" evidence="5">
    <location>
        <begin position="315"/>
        <end position="336"/>
    </location>
</feature>
<dbReference type="GO" id="GO:0051295">
    <property type="term" value="P:establishment of meiotic spindle localization"/>
    <property type="evidence" value="ECO:0007669"/>
    <property type="project" value="TreeGrafter"/>
</dbReference>
<dbReference type="AlphaFoldDB" id="A0A507DRM8"/>
<evidence type="ECO:0000313" key="9">
    <source>
        <dbReference type="Proteomes" id="UP000320475"/>
    </source>
</evidence>
<evidence type="ECO:0000256" key="4">
    <source>
        <dbReference type="ARBA" id="ARBA00022860"/>
    </source>
</evidence>
<feature type="compositionally biased region" description="Polar residues" evidence="5">
    <location>
        <begin position="24"/>
        <end position="35"/>
    </location>
</feature>
<dbReference type="GO" id="GO:0000922">
    <property type="term" value="C:spindle pole"/>
    <property type="evidence" value="ECO:0007669"/>
    <property type="project" value="TreeGrafter"/>
</dbReference>
<dbReference type="PROSITE" id="PS50096">
    <property type="entry name" value="IQ"/>
    <property type="match status" value="1"/>
</dbReference>
<feature type="region of interest" description="Disordered" evidence="5">
    <location>
        <begin position="64"/>
        <end position="100"/>
    </location>
</feature>
<dbReference type="Pfam" id="PF00612">
    <property type="entry name" value="IQ"/>
    <property type="match status" value="1"/>
</dbReference>
<dbReference type="GO" id="GO:0007051">
    <property type="term" value="P:spindle organization"/>
    <property type="evidence" value="ECO:0007669"/>
    <property type="project" value="TreeGrafter"/>
</dbReference>
<evidence type="ECO:0000256" key="5">
    <source>
        <dbReference type="SAM" id="MobiDB-lite"/>
    </source>
</evidence>
<dbReference type="PANTHER" id="PTHR22706:SF1">
    <property type="entry name" value="ASSEMBLY FACTOR FOR SPINDLE MICROTUBULES"/>
    <property type="match status" value="1"/>
</dbReference>
<comment type="subcellular location">
    <subcellularLocation>
        <location evidence="1">Cytoplasm</location>
    </subcellularLocation>
</comment>
<feature type="compositionally biased region" description="Basic and acidic residues" evidence="5">
    <location>
        <begin position="64"/>
        <end position="75"/>
    </location>
</feature>
<feature type="region of interest" description="Disordered" evidence="5">
    <location>
        <begin position="268"/>
        <end position="295"/>
    </location>
</feature>
<dbReference type="Proteomes" id="UP000320475">
    <property type="component" value="Unassembled WGS sequence"/>
</dbReference>
<dbReference type="GO" id="GO:0000278">
    <property type="term" value="P:mitotic cell cycle"/>
    <property type="evidence" value="ECO:0007669"/>
    <property type="project" value="TreeGrafter"/>
</dbReference>
<reference evidence="8 9" key="1">
    <citation type="journal article" date="2019" name="Sci. Rep.">
        <title>Comparative genomics of chytrid fungi reveal insights into the obligate biotrophic and pathogenic lifestyle of Synchytrium endobioticum.</title>
        <authorList>
            <person name="van de Vossenberg B.T.L.H."/>
            <person name="Warris S."/>
            <person name="Nguyen H.D.T."/>
            <person name="van Gent-Pelzer M.P.E."/>
            <person name="Joly D.L."/>
            <person name="van de Geest H.C."/>
            <person name="Bonants P.J.M."/>
            <person name="Smith D.S."/>
            <person name="Levesque C.A."/>
            <person name="van der Lee T.A.J."/>
        </authorList>
    </citation>
    <scope>NUCLEOTIDE SEQUENCE [LARGE SCALE GENOMIC DNA]</scope>
    <source>
        <strain evidence="6 9">LEV6574</strain>
        <strain evidence="7 8">MB42</strain>
    </source>
</reference>
<evidence type="ECO:0000256" key="3">
    <source>
        <dbReference type="ARBA" id="ARBA00022737"/>
    </source>
</evidence>
<dbReference type="GO" id="GO:0005516">
    <property type="term" value="F:calmodulin binding"/>
    <property type="evidence" value="ECO:0007669"/>
    <property type="project" value="UniProtKB-KW"/>
</dbReference>
<keyword evidence="3" id="KW-0677">Repeat</keyword>
<keyword evidence="8" id="KW-1185">Reference proteome</keyword>